<comment type="similarity">
    <text evidence="1 6">Belongs to the UDPGP type 2 family.</text>
</comment>
<dbReference type="PANTHER" id="PTHR43197:SF1">
    <property type="entry name" value="UTP--GLUCOSE-1-PHOSPHATE URIDYLYLTRANSFERASE"/>
    <property type="match status" value="1"/>
</dbReference>
<dbReference type="EC" id="2.7.7.9" evidence="2 6"/>
<dbReference type="GO" id="GO:0003983">
    <property type="term" value="F:UTP:glucose-1-phosphate uridylyltransferase activity"/>
    <property type="evidence" value="ECO:0007669"/>
    <property type="project" value="UniProtKB-EC"/>
</dbReference>
<evidence type="ECO:0000256" key="4">
    <source>
        <dbReference type="ARBA" id="ARBA00022695"/>
    </source>
</evidence>
<reference evidence="8 9" key="1">
    <citation type="journal article" date="2019" name="Environ. Microbiol.">
        <title>An active ?-lactamase is a part of an orchestrated cell wall stress resistance network of Bacillus subtilis and related rhizosphere species.</title>
        <authorList>
            <person name="Bucher T."/>
            <person name="Keren-Paz A."/>
            <person name="Hausser J."/>
            <person name="Olender T."/>
            <person name="Cytryn E."/>
            <person name="Kolodkin-Gal I."/>
        </authorList>
    </citation>
    <scope>NUCLEOTIDE SEQUENCE [LARGE SCALE GENOMIC DNA]</scope>
    <source>
        <strain evidence="8 9">I186</strain>
    </source>
</reference>
<comment type="caution">
    <text evidence="8">The sequence shown here is derived from an EMBL/GenBank/DDBJ whole genome shotgun (WGS) entry which is preliminary data.</text>
</comment>
<dbReference type="GO" id="GO:0006011">
    <property type="term" value="P:UDP-alpha-D-glucose metabolic process"/>
    <property type="evidence" value="ECO:0007669"/>
    <property type="project" value="InterPro"/>
</dbReference>
<protein>
    <recommendedName>
        <fullName evidence="2 6">UTP--glucose-1-phosphate uridylyltransferase</fullName>
        <ecNumber evidence="2 6">2.7.7.9</ecNumber>
    </recommendedName>
    <alternativeName>
        <fullName evidence="6">UDP-glucose pyrophosphorylase</fullName>
    </alternativeName>
</protein>
<evidence type="ECO:0000256" key="2">
    <source>
        <dbReference type="ARBA" id="ARBA00012415"/>
    </source>
</evidence>
<evidence type="ECO:0000313" key="8">
    <source>
        <dbReference type="EMBL" id="TKI86820.1"/>
    </source>
</evidence>
<evidence type="ECO:0000256" key="5">
    <source>
        <dbReference type="ARBA" id="ARBA00048128"/>
    </source>
</evidence>
<comment type="catalytic activity">
    <reaction evidence="5 6">
        <text>alpha-D-glucose 1-phosphate + UTP + H(+) = UDP-alpha-D-glucose + diphosphate</text>
        <dbReference type="Rhea" id="RHEA:19889"/>
        <dbReference type="ChEBI" id="CHEBI:15378"/>
        <dbReference type="ChEBI" id="CHEBI:33019"/>
        <dbReference type="ChEBI" id="CHEBI:46398"/>
        <dbReference type="ChEBI" id="CHEBI:58601"/>
        <dbReference type="ChEBI" id="CHEBI:58885"/>
        <dbReference type="EC" id="2.7.7.9"/>
    </reaction>
</comment>
<evidence type="ECO:0000256" key="1">
    <source>
        <dbReference type="ARBA" id="ARBA00006890"/>
    </source>
</evidence>
<dbReference type="EMBL" id="SZOD01000092">
    <property type="protein sequence ID" value="TKI86820.1"/>
    <property type="molecule type" value="Genomic_DNA"/>
</dbReference>
<evidence type="ECO:0000259" key="7">
    <source>
        <dbReference type="Pfam" id="PF00483"/>
    </source>
</evidence>
<feature type="domain" description="Nucleotidyl transferase" evidence="7">
    <location>
        <begin position="6"/>
        <end position="267"/>
    </location>
</feature>
<dbReference type="CDD" id="cd02541">
    <property type="entry name" value="UGPase_prokaryotic"/>
    <property type="match status" value="1"/>
</dbReference>
<dbReference type="InterPro" id="IPR029044">
    <property type="entry name" value="Nucleotide-diphossugar_trans"/>
</dbReference>
<proteinExistence type="inferred from homology"/>
<dbReference type="InterPro" id="IPR005835">
    <property type="entry name" value="NTP_transferase_dom"/>
</dbReference>
<dbReference type="NCBIfam" id="TIGR01099">
    <property type="entry name" value="galU"/>
    <property type="match status" value="1"/>
</dbReference>
<dbReference type="AlphaFoldDB" id="A0A4U3AHS8"/>
<dbReference type="PANTHER" id="PTHR43197">
    <property type="entry name" value="UTP--GLUCOSE-1-PHOSPHATE URIDYLYLTRANSFERASE"/>
    <property type="match status" value="1"/>
</dbReference>
<keyword evidence="4 6" id="KW-0548">Nucleotidyltransferase</keyword>
<keyword evidence="3 6" id="KW-0808">Transferase</keyword>
<dbReference type="Proteomes" id="UP000305524">
    <property type="component" value="Unassembled WGS sequence"/>
</dbReference>
<accession>A0A4U3AHS8</accession>
<name>A0A4U3AHS8_BACMY</name>
<dbReference type="SUPFAM" id="SSF53448">
    <property type="entry name" value="Nucleotide-diphospho-sugar transferases"/>
    <property type="match status" value="1"/>
</dbReference>
<evidence type="ECO:0000313" key="9">
    <source>
        <dbReference type="Proteomes" id="UP000305524"/>
    </source>
</evidence>
<dbReference type="Gene3D" id="3.90.550.10">
    <property type="entry name" value="Spore Coat Polysaccharide Biosynthesis Protein SpsA, Chain A"/>
    <property type="match status" value="1"/>
</dbReference>
<dbReference type="RefSeq" id="WP_137057042.1">
    <property type="nucleotide sequence ID" value="NZ_SZOD01000092.1"/>
</dbReference>
<evidence type="ECO:0000256" key="6">
    <source>
        <dbReference type="RuleBase" id="RU361259"/>
    </source>
</evidence>
<evidence type="ECO:0000256" key="3">
    <source>
        <dbReference type="ARBA" id="ARBA00022679"/>
    </source>
</evidence>
<dbReference type="Pfam" id="PF00483">
    <property type="entry name" value="NTP_transferase"/>
    <property type="match status" value="1"/>
</dbReference>
<organism evidence="8 9">
    <name type="scientific">Bacillus mycoides</name>
    <dbReference type="NCBI Taxonomy" id="1405"/>
    <lineage>
        <taxon>Bacteria</taxon>
        <taxon>Bacillati</taxon>
        <taxon>Bacillota</taxon>
        <taxon>Bacilli</taxon>
        <taxon>Bacillales</taxon>
        <taxon>Bacillaceae</taxon>
        <taxon>Bacillus</taxon>
        <taxon>Bacillus cereus group</taxon>
    </lineage>
</organism>
<sequence>MKIRRAIIPAAGLGTRFLPATKAQAKEMLPIVDKPTIQYIVEEAVASGIEEIIIIIGRGKRSIEDHFDKSYELEDALLKKEKLDILKEVQQISSLATIYYVRQKEPKGLGHAILCAQSFIGNEPFAVLLGDDIVMSETPCLKQIIDVFEYCNSSVVAVQSVPEKDISKYGIVKPKGTMIQPNLFSVDCLVEKPKKEMAPSRYAIMGRYVLRPEIFKILTKLPVDQASNELQLTDAINELNKEQAVLAYNFEGNRYDIGDKVGFIKATIDFALHRDDIRNEVLAYLKDINTQEKFQITKEEFE</sequence>
<gene>
    <name evidence="8" type="primary">galU</name>
    <name evidence="8" type="ORF">FC701_04285</name>
</gene>
<dbReference type="InterPro" id="IPR005771">
    <property type="entry name" value="GalU_uridylyltTrfase_bac/arc"/>
</dbReference>